<evidence type="ECO:0000313" key="2">
    <source>
        <dbReference type="Proteomes" id="UP000003959"/>
    </source>
</evidence>
<name>F4XU10_9CYAN</name>
<sequence>MIFQEFFEKIGERIHQSLFILLLSWLNASDDLLPFSLLYYLQKLPIFDIAHCPWAHATGTADATETEVDYSRERCQGKRKNQ</sequence>
<accession>F4XU10</accession>
<dbReference type="AlphaFoldDB" id="F4XU10"/>
<proteinExistence type="predicted"/>
<protein>
    <submittedName>
        <fullName evidence="1">Uncharacterized protein</fullName>
    </submittedName>
</protein>
<evidence type="ECO:0000313" key="1">
    <source>
        <dbReference type="EMBL" id="EGJ31986.1"/>
    </source>
</evidence>
<reference evidence="2" key="1">
    <citation type="journal article" date="2011" name="Proc. Natl. Acad. Sci. U.S.A.">
        <title>Genomic insights into the physiology and ecology of the marine filamentous cyanobacterium Lyngbya majuscula.</title>
        <authorList>
            <person name="Jones A.C."/>
            <person name="Monroe E.A."/>
            <person name="Podell S."/>
            <person name="Hess W.R."/>
            <person name="Klages S."/>
            <person name="Esquenazi E."/>
            <person name="Niessen S."/>
            <person name="Hoover H."/>
            <person name="Rothmann M."/>
            <person name="Lasken R.S."/>
            <person name="Yates J.R.III."/>
            <person name="Reinhardt R."/>
            <person name="Kube M."/>
            <person name="Burkart M.D."/>
            <person name="Allen E.E."/>
            <person name="Dorrestein P.C."/>
            <person name="Gerwick W.H."/>
            <person name="Gerwick L."/>
        </authorList>
    </citation>
    <scope>NUCLEOTIDE SEQUENCE [LARGE SCALE GENOMIC DNA]</scope>
    <source>
        <strain evidence="2">3L</strain>
    </source>
</reference>
<dbReference type="EMBL" id="GL890930">
    <property type="protein sequence ID" value="EGJ31986.1"/>
    <property type="molecule type" value="Genomic_DNA"/>
</dbReference>
<dbReference type="HOGENOM" id="CLU_2554533_0_0_3"/>
<gene>
    <name evidence="1" type="ORF">LYNGBM3L_30340</name>
</gene>
<dbReference type="Proteomes" id="UP000003959">
    <property type="component" value="Unassembled WGS sequence"/>
</dbReference>
<organism evidence="1 2">
    <name type="scientific">Moorena producens 3L</name>
    <dbReference type="NCBI Taxonomy" id="489825"/>
    <lineage>
        <taxon>Bacteria</taxon>
        <taxon>Bacillati</taxon>
        <taxon>Cyanobacteriota</taxon>
        <taxon>Cyanophyceae</taxon>
        <taxon>Coleofasciculales</taxon>
        <taxon>Coleofasciculaceae</taxon>
        <taxon>Moorena</taxon>
    </lineage>
</organism>
<keyword evidence="2" id="KW-1185">Reference proteome</keyword>